<accession>A0A4Q2UA56</accession>
<dbReference type="RefSeq" id="WP_129223409.1">
    <property type="nucleotide sequence ID" value="NZ_QYBB01000002.1"/>
</dbReference>
<dbReference type="EMBL" id="QYBB01000002">
    <property type="protein sequence ID" value="RYC33480.1"/>
    <property type="molecule type" value="Genomic_DNA"/>
</dbReference>
<evidence type="ECO:0000313" key="3">
    <source>
        <dbReference type="Proteomes" id="UP000290759"/>
    </source>
</evidence>
<name>A0A4Q2UA56_9HYPH</name>
<keyword evidence="3" id="KW-1185">Reference proteome</keyword>
<proteinExistence type="predicted"/>
<dbReference type="Pfam" id="PF06226">
    <property type="entry name" value="DUF1007"/>
    <property type="match status" value="1"/>
</dbReference>
<evidence type="ECO:0000313" key="2">
    <source>
        <dbReference type="EMBL" id="RYC33480.1"/>
    </source>
</evidence>
<dbReference type="Proteomes" id="UP000290759">
    <property type="component" value="Unassembled WGS sequence"/>
</dbReference>
<evidence type="ECO:0000256" key="1">
    <source>
        <dbReference type="SAM" id="MobiDB-lite"/>
    </source>
</evidence>
<dbReference type="OrthoDB" id="1679673at2"/>
<organism evidence="2 3">
    <name type="scientific">Lichenibacterium minor</name>
    <dbReference type="NCBI Taxonomy" id="2316528"/>
    <lineage>
        <taxon>Bacteria</taxon>
        <taxon>Pseudomonadati</taxon>
        <taxon>Pseudomonadota</taxon>
        <taxon>Alphaproteobacteria</taxon>
        <taxon>Hyphomicrobiales</taxon>
        <taxon>Lichenihabitantaceae</taxon>
        <taxon>Lichenibacterium</taxon>
    </lineage>
</organism>
<feature type="compositionally biased region" description="Low complexity" evidence="1">
    <location>
        <begin position="12"/>
        <end position="25"/>
    </location>
</feature>
<dbReference type="InterPro" id="IPR010412">
    <property type="entry name" value="DUF1007"/>
</dbReference>
<comment type="caution">
    <text evidence="2">The sequence shown here is derived from an EMBL/GenBank/DDBJ whole genome shotgun (WGS) entry which is preliminary data.</text>
</comment>
<feature type="region of interest" description="Disordered" evidence="1">
    <location>
        <begin position="1"/>
        <end position="32"/>
    </location>
</feature>
<gene>
    <name evidence="2" type="ORF">D3273_03135</name>
</gene>
<protein>
    <submittedName>
        <fullName evidence="2">DUF1007 family protein</fullName>
    </submittedName>
</protein>
<feature type="compositionally biased region" description="Basic residues" evidence="1">
    <location>
        <begin position="1"/>
        <end position="11"/>
    </location>
</feature>
<reference evidence="2 3" key="1">
    <citation type="submission" date="2018-12" db="EMBL/GenBank/DDBJ databases">
        <authorList>
            <person name="Grouzdev D.S."/>
            <person name="Krutkina M.S."/>
        </authorList>
    </citation>
    <scope>NUCLEOTIDE SEQUENCE [LARGE SCALE GENOMIC DNA]</scope>
    <source>
        <strain evidence="2 3">RmlP026</strain>
    </source>
</reference>
<dbReference type="AlphaFoldDB" id="A0A4Q2UA56"/>
<sequence length="244" mass="26329">MRRPPPSRSARRPAPSRLRAAPGRRSGADRRRSAGRAVLACSALVLWAGAADAHPHVFVTAREQVLFDADGRVTGVRADWTFDDMYSSFVTQGLGTPGELLTRDQLAPLAKTNVESLAEFGYFTVAKLSGHALEFGAPVDYWLDESPDKLVTLHFTLPLKAPAKPAPALNVSVYDPTYFVDFRMADRDPVALVAAPSGCSTSVIKPRPLDASDNQKLSEAFFANMSPGQDFGIKLASKVMVACP</sequence>
<reference evidence="2 3" key="2">
    <citation type="submission" date="2019-02" db="EMBL/GenBank/DDBJ databases">
        <title>'Lichenibacterium ramalinii' gen. nov. sp. nov., 'Lichenibacterium minor' gen. nov. sp. nov.</title>
        <authorList>
            <person name="Pankratov T."/>
        </authorList>
    </citation>
    <scope>NUCLEOTIDE SEQUENCE [LARGE SCALE GENOMIC DNA]</scope>
    <source>
        <strain evidence="2 3">RmlP026</strain>
    </source>
</reference>